<reference evidence="1" key="2">
    <citation type="submission" date="2020-01" db="EMBL/GenBank/DDBJ databases">
        <authorList>
            <person name="Korhonen P.K.K."/>
            <person name="Guangxu M.G."/>
            <person name="Wang T.W."/>
            <person name="Stroehlein A.J.S."/>
            <person name="Young N.D."/>
            <person name="Ang C.-S.A."/>
            <person name="Fernando D.W.F."/>
            <person name="Lu H.L."/>
            <person name="Taylor S.T."/>
            <person name="Ehtesham M.E.M."/>
            <person name="Najaraj S.H.N."/>
            <person name="Harsha G.H.G."/>
            <person name="Madugundu A.M."/>
            <person name="Renuse S.R."/>
            <person name="Holt D.H."/>
            <person name="Pandey A.P."/>
            <person name="Papenfuss A.P."/>
            <person name="Gasser R.B.G."/>
            <person name="Fischer K.F."/>
        </authorList>
    </citation>
    <scope>NUCLEOTIDE SEQUENCE</scope>
    <source>
        <strain evidence="1">SSS_KF_BRIS2020</strain>
    </source>
</reference>
<sequence>MNRFVLNLVRMNFRTISSQQKQFNRFRSEEISNQNDPPSFEEIQKKLIQLFNCFILESSEKILTEIDSYNQDQILGDKDRSINRINRIFKELITEENRNKFHNIQDLIEDDFHLLISDSDFERFESFEDIIHYVHNRTVTKHELYDSKDLRDKSFEKYCFTYA</sequence>
<accession>A0A834VCP7</accession>
<reference evidence="2" key="3">
    <citation type="submission" date="2022-06" db="UniProtKB">
        <authorList>
            <consortium name="EnsemblMetazoa"/>
        </authorList>
    </citation>
    <scope>IDENTIFICATION</scope>
</reference>
<dbReference type="EnsemblMetazoa" id="SSS_8582s_mrna">
    <property type="protein sequence ID" value="KAF7491956.1"/>
    <property type="gene ID" value="SSS_8582"/>
</dbReference>
<dbReference type="EMBL" id="WVUK01000058">
    <property type="protein sequence ID" value="KAF7491956.1"/>
    <property type="molecule type" value="Genomic_DNA"/>
</dbReference>
<protein>
    <submittedName>
        <fullName evidence="1 2">Uncharacterized protein</fullName>
    </submittedName>
</protein>
<evidence type="ECO:0000313" key="1">
    <source>
        <dbReference type="EMBL" id="KAF7491956.1"/>
    </source>
</evidence>
<keyword evidence="3" id="KW-1185">Reference proteome</keyword>
<name>A0A834VCP7_SARSC</name>
<gene>
    <name evidence="1" type="ORF">SSS_8582</name>
</gene>
<proteinExistence type="predicted"/>
<reference evidence="3" key="1">
    <citation type="journal article" date="2020" name="PLoS Negl. Trop. Dis.">
        <title>High-quality nuclear genome for Sarcoptes scabiei-A critical resource for a neglected parasite.</title>
        <authorList>
            <person name="Korhonen P.K."/>
            <person name="Gasser R.B."/>
            <person name="Ma G."/>
            <person name="Wang T."/>
            <person name="Stroehlein A.J."/>
            <person name="Young N.D."/>
            <person name="Ang C.S."/>
            <person name="Fernando D.D."/>
            <person name="Lu H.C."/>
            <person name="Taylor S."/>
            <person name="Reynolds S.L."/>
            <person name="Mofiz E."/>
            <person name="Najaraj S.H."/>
            <person name="Gowda H."/>
            <person name="Madugundu A."/>
            <person name="Renuse S."/>
            <person name="Holt D."/>
            <person name="Pandey A."/>
            <person name="Papenfuss A.T."/>
            <person name="Fischer K."/>
        </authorList>
    </citation>
    <scope>NUCLEOTIDE SEQUENCE [LARGE SCALE GENOMIC DNA]</scope>
</reference>
<evidence type="ECO:0000313" key="2">
    <source>
        <dbReference type="EnsemblMetazoa" id="KAF7491956.1"/>
    </source>
</evidence>
<evidence type="ECO:0000313" key="3">
    <source>
        <dbReference type="Proteomes" id="UP000070412"/>
    </source>
</evidence>
<dbReference type="Proteomes" id="UP000070412">
    <property type="component" value="Unassembled WGS sequence"/>
</dbReference>
<organism evidence="1">
    <name type="scientific">Sarcoptes scabiei</name>
    <name type="common">Itch mite</name>
    <name type="synonym">Acarus scabiei</name>
    <dbReference type="NCBI Taxonomy" id="52283"/>
    <lineage>
        <taxon>Eukaryota</taxon>
        <taxon>Metazoa</taxon>
        <taxon>Ecdysozoa</taxon>
        <taxon>Arthropoda</taxon>
        <taxon>Chelicerata</taxon>
        <taxon>Arachnida</taxon>
        <taxon>Acari</taxon>
        <taxon>Acariformes</taxon>
        <taxon>Sarcoptiformes</taxon>
        <taxon>Astigmata</taxon>
        <taxon>Psoroptidia</taxon>
        <taxon>Sarcoptoidea</taxon>
        <taxon>Sarcoptidae</taxon>
        <taxon>Sarcoptinae</taxon>
        <taxon>Sarcoptes</taxon>
    </lineage>
</organism>
<dbReference type="OrthoDB" id="6507423at2759"/>
<dbReference type="AlphaFoldDB" id="A0A834VCP7"/>